<evidence type="ECO:0000256" key="4">
    <source>
        <dbReference type="ARBA" id="ARBA00023004"/>
    </source>
</evidence>
<dbReference type="Proteomes" id="UP001327560">
    <property type="component" value="Chromosome 1"/>
</dbReference>
<reference evidence="10 11" key="1">
    <citation type="submission" date="2023-10" db="EMBL/GenBank/DDBJ databases">
        <title>Chromosome-scale genome assembly provides insights into flower coloration mechanisms of Canna indica.</title>
        <authorList>
            <person name="Li C."/>
        </authorList>
    </citation>
    <scope>NUCLEOTIDE SEQUENCE [LARGE SCALE GENOMIC DNA]</scope>
    <source>
        <tissue evidence="10">Flower</tissue>
    </source>
</reference>
<comment type="function">
    <text evidence="5">2-oxoglutarate-dependent dioxygenase essential for auxin catabolism and maintenance of auxin homeostasis in reproductive organs. Catalyzes the irreversible oxidation of indole-3-acetic acid (IAA) to the biologically inactive 2-oxoindole-3-acetic acid (OxIAA).</text>
</comment>
<feature type="domain" description="Fe2OG dioxygenase" evidence="9">
    <location>
        <begin position="162"/>
        <end position="266"/>
    </location>
</feature>
<evidence type="ECO:0000313" key="10">
    <source>
        <dbReference type="EMBL" id="WOK92059.1"/>
    </source>
</evidence>
<comment type="similarity">
    <text evidence="8">Belongs to the iron/ascorbate-dependent oxidoreductase family.</text>
</comment>
<sequence length="323" mass="36281">MGSDGSQLQIPRVDFRGLSPSSPAGERWGAACEQVMAALESFGCFEAVYDAVSPEIKDELFFRSMPELFALPTATKMANLSTGLPYSGYIGQIPGLAYESLRVGEAYIRENVEEFTSLMWPEGNPSFSNAIWTYAKHVRELEQMVERMILQSMGVEKYYDSHIESLEYGLRLSEYGVPFDQESKVALNSHLDSNTITIVCQYQIDGLEVQTRDGEWIHVVSQPNSFNVMVGESLGAWSNGRLQAPHHRVRVTGNETRYSIIFGSRPGDDAVVEVPKEQVDEEHPLRFRPYKYGDYMQYRFATEEGKNAKEPLQAFAGVGEKVA</sequence>
<keyword evidence="4 8" id="KW-0408">Iron</keyword>
<dbReference type="GO" id="GO:0051213">
    <property type="term" value="F:dioxygenase activity"/>
    <property type="evidence" value="ECO:0007669"/>
    <property type="project" value="UniProtKB-KW"/>
</dbReference>
<keyword evidence="2 8" id="KW-0479">Metal-binding</keyword>
<evidence type="ECO:0000256" key="1">
    <source>
        <dbReference type="ARBA" id="ARBA00001961"/>
    </source>
</evidence>
<dbReference type="InterPro" id="IPR044861">
    <property type="entry name" value="IPNS-like_FE2OG_OXY"/>
</dbReference>
<keyword evidence="3 8" id="KW-0560">Oxidoreductase</keyword>
<keyword evidence="10" id="KW-0223">Dioxygenase</keyword>
<evidence type="ECO:0000256" key="6">
    <source>
        <dbReference type="ARBA" id="ARBA00074102"/>
    </source>
</evidence>
<name>A0AAQ3JLE6_9LILI</name>
<dbReference type="EMBL" id="CP136890">
    <property type="protein sequence ID" value="WOK92059.1"/>
    <property type="molecule type" value="Genomic_DNA"/>
</dbReference>
<dbReference type="InterPro" id="IPR005123">
    <property type="entry name" value="Oxoglu/Fe-dep_dioxygenase_dom"/>
</dbReference>
<dbReference type="SUPFAM" id="SSF51197">
    <property type="entry name" value="Clavaminate synthase-like"/>
    <property type="match status" value="1"/>
</dbReference>
<evidence type="ECO:0000256" key="7">
    <source>
        <dbReference type="ARBA" id="ARBA00076740"/>
    </source>
</evidence>
<dbReference type="FunFam" id="2.60.120.330:FF:000017">
    <property type="entry name" value="2-oxoglutarate-dependent dioxygenase DAO"/>
    <property type="match status" value="1"/>
</dbReference>
<dbReference type="Gene3D" id="2.60.120.330">
    <property type="entry name" value="B-lactam Antibiotic, Isopenicillin N Synthase, Chain"/>
    <property type="match status" value="1"/>
</dbReference>
<dbReference type="GO" id="GO:0046872">
    <property type="term" value="F:metal ion binding"/>
    <property type="evidence" value="ECO:0007669"/>
    <property type="project" value="UniProtKB-KW"/>
</dbReference>
<dbReference type="AlphaFoldDB" id="A0AAQ3JLE6"/>
<gene>
    <name evidence="10" type="ORF">Cni_G00750</name>
</gene>
<dbReference type="PROSITE" id="PS51471">
    <property type="entry name" value="FE2OG_OXY"/>
    <property type="match status" value="1"/>
</dbReference>
<comment type="cofactor">
    <cofactor evidence="1">
        <name>L-ascorbate</name>
        <dbReference type="ChEBI" id="CHEBI:38290"/>
    </cofactor>
</comment>
<dbReference type="PANTHER" id="PTHR47990">
    <property type="entry name" value="2-OXOGLUTARATE (2OG) AND FE(II)-DEPENDENT OXYGENASE SUPERFAMILY PROTEIN-RELATED"/>
    <property type="match status" value="1"/>
</dbReference>
<dbReference type="InterPro" id="IPR027443">
    <property type="entry name" value="IPNS-like_sf"/>
</dbReference>
<evidence type="ECO:0000256" key="5">
    <source>
        <dbReference type="ARBA" id="ARBA00054658"/>
    </source>
</evidence>
<dbReference type="Pfam" id="PF14226">
    <property type="entry name" value="DIOX_N"/>
    <property type="match status" value="1"/>
</dbReference>
<evidence type="ECO:0000313" key="11">
    <source>
        <dbReference type="Proteomes" id="UP001327560"/>
    </source>
</evidence>
<dbReference type="InterPro" id="IPR050231">
    <property type="entry name" value="Iron_ascorbate_oxido_reductase"/>
</dbReference>
<evidence type="ECO:0000256" key="3">
    <source>
        <dbReference type="ARBA" id="ARBA00023002"/>
    </source>
</evidence>
<keyword evidence="11" id="KW-1185">Reference proteome</keyword>
<dbReference type="InterPro" id="IPR026992">
    <property type="entry name" value="DIOX_N"/>
</dbReference>
<evidence type="ECO:0000259" key="9">
    <source>
        <dbReference type="PROSITE" id="PS51471"/>
    </source>
</evidence>
<dbReference type="Pfam" id="PF03171">
    <property type="entry name" value="2OG-FeII_Oxy"/>
    <property type="match status" value="1"/>
</dbReference>
<organism evidence="10 11">
    <name type="scientific">Canna indica</name>
    <name type="common">Indian-shot</name>
    <dbReference type="NCBI Taxonomy" id="4628"/>
    <lineage>
        <taxon>Eukaryota</taxon>
        <taxon>Viridiplantae</taxon>
        <taxon>Streptophyta</taxon>
        <taxon>Embryophyta</taxon>
        <taxon>Tracheophyta</taxon>
        <taxon>Spermatophyta</taxon>
        <taxon>Magnoliopsida</taxon>
        <taxon>Liliopsida</taxon>
        <taxon>Zingiberales</taxon>
        <taxon>Cannaceae</taxon>
        <taxon>Canna</taxon>
    </lineage>
</organism>
<accession>A0AAQ3JLE6</accession>
<evidence type="ECO:0000256" key="2">
    <source>
        <dbReference type="ARBA" id="ARBA00022723"/>
    </source>
</evidence>
<evidence type="ECO:0000256" key="8">
    <source>
        <dbReference type="RuleBase" id="RU003682"/>
    </source>
</evidence>
<protein>
    <recommendedName>
        <fullName evidence="6">2-oxoglutarate-dependent dioxygenase DAO</fullName>
    </recommendedName>
    <alternativeName>
        <fullName evidence="7">Protein DIOXYGENASE FOR AUXIN OXIDATION</fullName>
    </alternativeName>
</protein>
<proteinExistence type="inferred from homology"/>